<dbReference type="EMBL" id="CP119313">
    <property type="protein sequence ID" value="WEK18676.1"/>
    <property type="molecule type" value="Genomic_DNA"/>
</dbReference>
<reference evidence="3" key="1">
    <citation type="submission" date="2023-03" db="EMBL/GenBank/DDBJ databases">
        <title>Andean soil-derived lignocellulolytic bacterial consortium as a source of novel taxa and putative plastic-active enzymes.</title>
        <authorList>
            <person name="Diaz-Garcia L."/>
            <person name="Chuvochina M."/>
            <person name="Feuerriegel G."/>
            <person name="Bunk B."/>
            <person name="Sproer C."/>
            <person name="Streit W.R."/>
            <person name="Rodriguez L.M."/>
            <person name="Overmann J."/>
            <person name="Jimenez D.J."/>
        </authorList>
    </citation>
    <scope>NUCLEOTIDE SEQUENCE</scope>
    <source>
        <strain evidence="3">MAG 3858</strain>
    </source>
</reference>
<feature type="transmembrane region" description="Helical" evidence="1">
    <location>
        <begin position="97"/>
        <end position="120"/>
    </location>
</feature>
<name>A0AAJ6B6N7_9SPHI</name>
<evidence type="ECO:0000256" key="1">
    <source>
        <dbReference type="SAM" id="Phobius"/>
    </source>
</evidence>
<keyword evidence="1" id="KW-0812">Transmembrane</keyword>
<organism evidence="3 4">
    <name type="scientific">Candidatus Pedobacter colombiensis</name>
    <dbReference type="NCBI Taxonomy" id="3121371"/>
    <lineage>
        <taxon>Bacteria</taxon>
        <taxon>Pseudomonadati</taxon>
        <taxon>Bacteroidota</taxon>
        <taxon>Sphingobacteriia</taxon>
        <taxon>Sphingobacteriales</taxon>
        <taxon>Sphingobacteriaceae</taxon>
        <taxon>Pedobacter</taxon>
    </lineage>
</organism>
<feature type="transmembrane region" description="Helical" evidence="1">
    <location>
        <begin position="52"/>
        <end position="71"/>
    </location>
</feature>
<keyword evidence="1" id="KW-0472">Membrane</keyword>
<proteinExistence type="predicted"/>
<protein>
    <submittedName>
        <fullName evidence="3">DUF1648 domain-containing protein</fullName>
    </submittedName>
</protein>
<evidence type="ECO:0000259" key="2">
    <source>
        <dbReference type="Pfam" id="PF07853"/>
    </source>
</evidence>
<gene>
    <name evidence="3" type="ORF">P0Y49_17965</name>
</gene>
<feature type="transmembrane region" description="Helical" evidence="1">
    <location>
        <begin position="7"/>
        <end position="26"/>
    </location>
</feature>
<dbReference type="AlphaFoldDB" id="A0AAJ6B6N7"/>
<feature type="domain" description="DUF1648" evidence="2">
    <location>
        <begin position="15"/>
        <end position="57"/>
    </location>
</feature>
<keyword evidence="1" id="KW-1133">Transmembrane helix</keyword>
<evidence type="ECO:0000313" key="4">
    <source>
        <dbReference type="Proteomes" id="UP001214530"/>
    </source>
</evidence>
<dbReference type="InterPro" id="IPR012867">
    <property type="entry name" value="DUF1648"/>
</dbReference>
<dbReference type="Pfam" id="PF07853">
    <property type="entry name" value="DUF1648"/>
    <property type="match status" value="1"/>
</dbReference>
<accession>A0AAJ6B6N7</accession>
<sequence length="149" mass="16934">MKKSLNLIFLISPSIILCYVVIYVYYYQQLPEVIVGHRDLTGKIDGYTEKSFIWIPILFNIVIVSAIRYLIGKPMMLNYPVEINDNNRDSAYGKMQIFLSISAIIVSASFSLIIFDAIGLLNSTNALYFVLYFFVSVVGLPLFIAQTKL</sequence>
<evidence type="ECO:0000313" key="3">
    <source>
        <dbReference type="EMBL" id="WEK18676.1"/>
    </source>
</evidence>
<dbReference type="Proteomes" id="UP001214530">
    <property type="component" value="Chromosome"/>
</dbReference>
<feature type="transmembrane region" description="Helical" evidence="1">
    <location>
        <begin position="126"/>
        <end position="145"/>
    </location>
</feature>